<dbReference type="OrthoDB" id="9812626at2"/>
<dbReference type="GO" id="GO:0030170">
    <property type="term" value="F:pyridoxal phosphate binding"/>
    <property type="evidence" value="ECO:0007669"/>
    <property type="project" value="InterPro"/>
</dbReference>
<comment type="pathway">
    <text evidence="4">Amino-acid degradation; L-kynurenine degradation; L-alanine and anthranilate from L-kynurenine: step 1/1.</text>
</comment>
<organism evidence="5 6">
    <name type="scientific">Rudaeicoccus suwonensis</name>
    <dbReference type="NCBI Taxonomy" id="657409"/>
    <lineage>
        <taxon>Bacteria</taxon>
        <taxon>Bacillati</taxon>
        <taxon>Actinomycetota</taxon>
        <taxon>Actinomycetes</taxon>
        <taxon>Micrococcales</taxon>
        <taxon>Dermacoccaceae</taxon>
        <taxon>Rudaeicoccus</taxon>
    </lineage>
</organism>
<keyword evidence="6" id="KW-1185">Reference proteome</keyword>
<dbReference type="PIRSF" id="PIRSF038800">
    <property type="entry name" value="KYNU"/>
    <property type="match status" value="1"/>
</dbReference>
<accession>A0A561E998</accession>
<dbReference type="InterPro" id="IPR015422">
    <property type="entry name" value="PyrdxlP-dep_Trfase_small"/>
</dbReference>
<dbReference type="GO" id="GO:0019441">
    <property type="term" value="P:L-tryptophan catabolic process to kynurenine"/>
    <property type="evidence" value="ECO:0007669"/>
    <property type="project" value="TreeGrafter"/>
</dbReference>
<dbReference type="Gene3D" id="3.40.640.10">
    <property type="entry name" value="Type I PLP-dependent aspartate aminotransferase-like (Major domain)"/>
    <property type="match status" value="1"/>
</dbReference>
<dbReference type="Proteomes" id="UP000318297">
    <property type="component" value="Unassembled WGS sequence"/>
</dbReference>
<name>A0A561E998_9MICO</name>
<comment type="caution">
    <text evidence="5">The sequence shown here is derived from an EMBL/GenBank/DDBJ whole genome shotgun (WGS) entry which is preliminary data.</text>
</comment>
<dbReference type="GO" id="GO:0009435">
    <property type="term" value="P:NAD+ biosynthetic process"/>
    <property type="evidence" value="ECO:0007669"/>
    <property type="project" value="UniProtKB-UniPathway"/>
</dbReference>
<comment type="function">
    <text evidence="4">Catalyzes the cleavage of L-kynurenine (L-Kyn) and L-3-hydroxykynurenine (L-3OHKyn) into anthranilic acid (AA) and 3-hydroxyanthranilic acid (3-OHAA), respectively.</text>
</comment>
<comment type="pathway">
    <text evidence="4">Cofactor biosynthesis; NAD(+) biosynthesis; quinolinate from L-kynurenine: step 2/3.</text>
</comment>
<reference evidence="5 6" key="1">
    <citation type="submission" date="2019-06" db="EMBL/GenBank/DDBJ databases">
        <title>Sequencing the genomes of 1000 actinobacteria strains.</title>
        <authorList>
            <person name="Klenk H.-P."/>
        </authorList>
    </citation>
    <scope>NUCLEOTIDE SEQUENCE [LARGE SCALE GENOMIC DNA]</scope>
    <source>
        <strain evidence="5 6">DSM 19560</strain>
    </source>
</reference>
<dbReference type="GO" id="GO:0043420">
    <property type="term" value="P:anthranilate metabolic process"/>
    <property type="evidence" value="ECO:0007669"/>
    <property type="project" value="TreeGrafter"/>
</dbReference>
<dbReference type="InterPro" id="IPR015424">
    <property type="entry name" value="PyrdxlP-dep_Trfase"/>
</dbReference>
<dbReference type="EC" id="3.7.1.3" evidence="4"/>
<comment type="similarity">
    <text evidence="4">Belongs to the kynureninase family.</text>
</comment>
<dbReference type="Pfam" id="PF22580">
    <property type="entry name" value="KYNU_C"/>
    <property type="match status" value="1"/>
</dbReference>
<dbReference type="SUPFAM" id="SSF53383">
    <property type="entry name" value="PLP-dependent transferases"/>
    <property type="match status" value="1"/>
</dbReference>
<evidence type="ECO:0000313" key="5">
    <source>
        <dbReference type="EMBL" id="TWE12140.1"/>
    </source>
</evidence>
<dbReference type="PANTHER" id="PTHR14084">
    <property type="entry name" value="KYNURENINASE"/>
    <property type="match status" value="1"/>
</dbReference>
<dbReference type="GO" id="GO:0005737">
    <property type="term" value="C:cytoplasm"/>
    <property type="evidence" value="ECO:0007669"/>
    <property type="project" value="InterPro"/>
</dbReference>
<dbReference type="AlphaFoldDB" id="A0A561E998"/>
<evidence type="ECO:0000313" key="6">
    <source>
        <dbReference type="Proteomes" id="UP000318297"/>
    </source>
</evidence>
<gene>
    <name evidence="5" type="ORF">BKA23_0936</name>
</gene>
<dbReference type="RefSeq" id="WP_145225903.1">
    <property type="nucleotide sequence ID" value="NZ_VIVQ01000001.1"/>
</dbReference>
<evidence type="ECO:0000256" key="3">
    <source>
        <dbReference type="ARBA" id="ARBA00022898"/>
    </source>
</evidence>
<keyword evidence="1 4" id="KW-0662">Pyridine nucleotide biosynthesis</keyword>
<evidence type="ECO:0000256" key="2">
    <source>
        <dbReference type="ARBA" id="ARBA00022801"/>
    </source>
</evidence>
<comment type="catalytic activity">
    <reaction evidence="4">
        <text>3-hydroxy-L-kynurenine + H2O = 3-hydroxyanthranilate + L-alanine + H(+)</text>
        <dbReference type="Rhea" id="RHEA:25143"/>
        <dbReference type="ChEBI" id="CHEBI:15377"/>
        <dbReference type="ChEBI" id="CHEBI:15378"/>
        <dbReference type="ChEBI" id="CHEBI:36559"/>
        <dbReference type="ChEBI" id="CHEBI:57972"/>
        <dbReference type="ChEBI" id="CHEBI:58125"/>
        <dbReference type="EC" id="3.7.1.3"/>
    </reaction>
</comment>
<evidence type="ECO:0000256" key="1">
    <source>
        <dbReference type="ARBA" id="ARBA00022642"/>
    </source>
</evidence>
<dbReference type="GO" id="GO:0097053">
    <property type="term" value="P:L-kynurenine catabolic process"/>
    <property type="evidence" value="ECO:0007669"/>
    <property type="project" value="UniProtKB-UniPathway"/>
</dbReference>
<keyword evidence="3 4" id="KW-0663">Pyridoxal phosphate</keyword>
<evidence type="ECO:0000256" key="4">
    <source>
        <dbReference type="PIRNR" id="PIRNR038800"/>
    </source>
</evidence>
<comment type="cofactor">
    <cofactor evidence="4">
        <name>pyridoxal 5'-phosphate</name>
        <dbReference type="ChEBI" id="CHEBI:597326"/>
    </cofactor>
</comment>
<dbReference type="UniPathway" id="UPA00253">
    <property type="reaction ID" value="UER00329"/>
</dbReference>
<sequence length="411" mass="43757">MNDEFVQRAAQLDAEDDLAAYVGEFMPVEQPGFVAYLDGNSLGRPVRAVGPALQRLVTGQWGTDLIRSWTDGDDPWMQWPERVGDELAAACLGAAAGQTVVADSTTVMLYKLARAAVAARPGRDEVVIDTDNFPTDRYVLEGIAAERGLRLRWIETDPAEGLYAEQVAQVVGERTALVVLSQIAYRSGWIADLPAITAVAHDAGALVLADLCHSVGVLPIELDAWGVDLAVGCTYKFIGGGPGAPAFGYLRRELQGDVRQPIQGWMGRADPFTMGPGYVPAAGIRSLVSGTPPILGMVPVRAGVELIGRAGVAAIREKSLALTTLAIEIVDSWPDSADVRVSSPRDPQRRGGHVTISRGDFRDVNAQLWGQGVIPDFRAPDGIRLGLAPLSSTFGDLVRALAVMQEIVVGG</sequence>
<dbReference type="PANTHER" id="PTHR14084:SF0">
    <property type="entry name" value="KYNURENINASE"/>
    <property type="match status" value="1"/>
</dbReference>
<comment type="subunit">
    <text evidence="4">Homodimer.</text>
</comment>
<protein>
    <recommendedName>
        <fullName evidence="4">Kynureninase</fullName>
        <ecNumber evidence="4">3.7.1.3</ecNumber>
    </recommendedName>
</protein>
<dbReference type="Gene3D" id="3.90.1150.10">
    <property type="entry name" value="Aspartate Aminotransferase, domain 1"/>
    <property type="match status" value="1"/>
</dbReference>
<dbReference type="InterPro" id="IPR015421">
    <property type="entry name" value="PyrdxlP-dep_Trfase_major"/>
</dbReference>
<dbReference type="UniPathway" id="UPA00334">
    <property type="reaction ID" value="UER00455"/>
</dbReference>
<dbReference type="InterPro" id="IPR010111">
    <property type="entry name" value="Kynureninase"/>
</dbReference>
<comment type="catalytic activity">
    <reaction evidence="4">
        <text>L-kynurenine + H2O = anthranilate + L-alanine + H(+)</text>
        <dbReference type="Rhea" id="RHEA:16813"/>
        <dbReference type="ChEBI" id="CHEBI:15377"/>
        <dbReference type="ChEBI" id="CHEBI:15378"/>
        <dbReference type="ChEBI" id="CHEBI:16567"/>
        <dbReference type="ChEBI" id="CHEBI:57959"/>
        <dbReference type="ChEBI" id="CHEBI:57972"/>
        <dbReference type="EC" id="3.7.1.3"/>
    </reaction>
</comment>
<keyword evidence="2 4" id="KW-0378">Hydrolase</keyword>
<dbReference type="EMBL" id="VIVQ01000001">
    <property type="protein sequence ID" value="TWE12140.1"/>
    <property type="molecule type" value="Genomic_DNA"/>
</dbReference>
<proteinExistence type="inferred from homology"/>
<dbReference type="GO" id="GO:0030429">
    <property type="term" value="F:kynureninase activity"/>
    <property type="evidence" value="ECO:0007669"/>
    <property type="project" value="UniProtKB-EC"/>
</dbReference>